<dbReference type="AlphaFoldDB" id="A0A382TB57"/>
<evidence type="ECO:0008006" key="2">
    <source>
        <dbReference type="Google" id="ProtNLM"/>
    </source>
</evidence>
<sequence>PRLGGEVQAVFASARSGDWVLAADGTATVAGHQLSADEFDLTLESREGVTSAALASGNAVVVLDTTVTDDLAREGLARDVVRHVQQARRDADLVVTDRILLWLDGDATMLDAVRDHEGWVAGQVLATGITYGPADDAPSTTVAIEGAEVTLAFVVA</sequence>
<dbReference type="EMBL" id="UINC01135089">
    <property type="protein sequence ID" value="SVD19032.1"/>
    <property type="molecule type" value="Genomic_DNA"/>
</dbReference>
<protein>
    <recommendedName>
        <fullName evidence="2">Isoleucine--tRNA ligase</fullName>
    </recommendedName>
</protein>
<feature type="non-terminal residue" evidence="1">
    <location>
        <position position="1"/>
    </location>
</feature>
<dbReference type="GO" id="GO:0004822">
    <property type="term" value="F:isoleucine-tRNA ligase activity"/>
    <property type="evidence" value="ECO:0007669"/>
    <property type="project" value="InterPro"/>
</dbReference>
<evidence type="ECO:0000313" key="1">
    <source>
        <dbReference type="EMBL" id="SVD19032.1"/>
    </source>
</evidence>
<reference evidence="1" key="1">
    <citation type="submission" date="2018-05" db="EMBL/GenBank/DDBJ databases">
        <authorList>
            <person name="Lanie J.A."/>
            <person name="Ng W.-L."/>
            <person name="Kazmierczak K.M."/>
            <person name="Andrzejewski T.M."/>
            <person name="Davidsen T.M."/>
            <person name="Wayne K.J."/>
            <person name="Tettelin H."/>
            <person name="Glass J.I."/>
            <person name="Rusch D."/>
            <person name="Podicherti R."/>
            <person name="Tsui H.-C.T."/>
            <person name="Winkler M.E."/>
        </authorList>
    </citation>
    <scope>NUCLEOTIDE SEQUENCE</scope>
</reference>
<dbReference type="Pfam" id="PF19302">
    <property type="entry name" value="DUF5915"/>
    <property type="match status" value="1"/>
</dbReference>
<dbReference type="PANTHER" id="PTHR42780">
    <property type="entry name" value="SOLEUCYL-TRNA SYNTHETASE"/>
    <property type="match status" value="1"/>
</dbReference>
<dbReference type="PANTHER" id="PTHR42780:SF1">
    <property type="entry name" value="ISOLEUCINE--TRNA LIGASE, CYTOPLASMIC"/>
    <property type="match status" value="1"/>
</dbReference>
<gene>
    <name evidence="1" type="ORF">METZ01_LOCUS371886</name>
</gene>
<proteinExistence type="predicted"/>
<dbReference type="GO" id="GO:0006428">
    <property type="term" value="P:isoleucyl-tRNA aminoacylation"/>
    <property type="evidence" value="ECO:0007669"/>
    <property type="project" value="TreeGrafter"/>
</dbReference>
<organism evidence="1">
    <name type="scientific">marine metagenome</name>
    <dbReference type="NCBI Taxonomy" id="408172"/>
    <lineage>
        <taxon>unclassified sequences</taxon>
        <taxon>metagenomes</taxon>
        <taxon>ecological metagenomes</taxon>
    </lineage>
</organism>
<name>A0A382TB57_9ZZZZ</name>
<dbReference type="InterPro" id="IPR023586">
    <property type="entry name" value="Ile-tRNA-ligase_type2"/>
</dbReference>
<accession>A0A382TB57</accession>